<evidence type="ECO:0000313" key="3">
    <source>
        <dbReference type="Proteomes" id="UP000318453"/>
    </source>
</evidence>
<proteinExistence type="predicted"/>
<evidence type="ECO:0000256" key="1">
    <source>
        <dbReference type="SAM" id="MobiDB-lite"/>
    </source>
</evidence>
<dbReference type="OrthoDB" id="452859at2"/>
<name>A0A5B8NM52_9CHRO</name>
<feature type="region of interest" description="Disordered" evidence="1">
    <location>
        <begin position="343"/>
        <end position="385"/>
    </location>
</feature>
<dbReference type="RefSeq" id="WP_146294765.1">
    <property type="nucleotide sequence ID" value="NZ_CP042326.1"/>
</dbReference>
<evidence type="ECO:0000313" key="2">
    <source>
        <dbReference type="EMBL" id="QDZ39159.1"/>
    </source>
</evidence>
<protein>
    <submittedName>
        <fullName evidence="2">Uncharacterized protein</fullName>
    </submittedName>
</protein>
<feature type="compositionally biased region" description="Polar residues" evidence="1">
    <location>
        <begin position="347"/>
        <end position="357"/>
    </location>
</feature>
<sequence length="404" mass="45945">MANWEFFLQTIGEENWFRLNSSQPDIPSGRYCLFARAPHHAHELIEVEVKTRQNRETLTRTPKFQHFCQLDENGFGMLVEEIQLKPGFWEIECRRELTQALTEPDWEIKLAPRVTLHLEKAAIQLKAEKTGELAATSQEESLESLRSRVLNDTDQMLEEVIEEVFSDFPSHLLPKGNSEQTQYSINLDQESFTAPLNKPIIISGKISSHSPSPPAELHLDIVLRDPRTGEIVTKLSPPIFPSSFPFPFCYSVTLAKPCNTYLLQGEITLTDTSEKNSPQVLAEQTFSVTATWEKLESLIASTITSPTIFHPPAPLSPLPKKTSSFTKKKWQGVLPPRLVSKKENKKTISPTLPNLPNTIVKDKKPKPKKEYVWSKPNNQAEQEHETLEWEIIPELVITSEDTET</sequence>
<organism evidence="2 3">
    <name type="scientific">Euhalothece natronophila Z-M001</name>
    <dbReference type="NCBI Taxonomy" id="522448"/>
    <lineage>
        <taxon>Bacteria</taxon>
        <taxon>Bacillati</taxon>
        <taxon>Cyanobacteriota</taxon>
        <taxon>Cyanophyceae</taxon>
        <taxon>Oscillatoriophycideae</taxon>
        <taxon>Chroococcales</taxon>
        <taxon>Halothecacae</taxon>
        <taxon>Halothece cluster</taxon>
        <taxon>Euhalothece</taxon>
    </lineage>
</organism>
<keyword evidence="3" id="KW-1185">Reference proteome</keyword>
<gene>
    <name evidence="2" type="ORF">FRE64_03945</name>
</gene>
<dbReference type="Proteomes" id="UP000318453">
    <property type="component" value="Chromosome"/>
</dbReference>
<dbReference type="EMBL" id="CP042326">
    <property type="protein sequence ID" value="QDZ39159.1"/>
    <property type="molecule type" value="Genomic_DNA"/>
</dbReference>
<dbReference type="AlphaFoldDB" id="A0A5B8NM52"/>
<reference evidence="2 3" key="1">
    <citation type="submission" date="2019-08" db="EMBL/GenBank/DDBJ databases">
        <title>Carotenoids and Carotenoid Binding Proteins in the Halophilic Cyanobacterium Euhalothece sp. ZM00.</title>
        <authorList>
            <person name="Cho S.M."/>
            <person name="Song J.Y."/>
            <person name="Park Y.-I."/>
        </authorList>
    </citation>
    <scope>NUCLEOTIDE SEQUENCE [LARGE SCALE GENOMIC DNA]</scope>
    <source>
        <strain evidence="2 3">Z-M001</strain>
    </source>
</reference>
<dbReference type="KEGG" id="enn:FRE64_03945"/>
<accession>A0A5B8NM52</accession>